<evidence type="ECO:0000313" key="2">
    <source>
        <dbReference type="Proteomes" id="UP001250791"/>
    </source>
</evidence>
<dbReference type="Proteomes" id="UP001250791">
    <property type="component" value="Unassembled WGS sequence"/>
</dbReference>
<reference evidence="1 2" key="1">
    <citation type="submission" date="2023-07" db="EMBL/GenBank/DDBJ databases">
        <title>Sorghum-associated microbial communities from plants grown in Nebraska, USA.</title>
        <authorList>
            <person name="Schachtman D."/>
        </authorList>
    </citation>
    <scope>NUCLEOTIDE SEQUENCE [LARGE SCALE GENOMIC DNA]</scope>
    <source>
        <strain evidence="1 2">3199</strain>
    </source>
</reference>
<keyword evidence="2" id="KW-1185">Reference proteome</keyword>
<accession>A0ABU1STA1</accession>
<proteinExistence type="predicted"/>
<evidence type="ECO:0000313" key="1">
    <source>
        <dbReference type="EMBL" id="MDR6902181.1"/>
    </source>
</evidence>
<dbReference type="EMBL" id="JAVDUP010000004">
    <property type="protein sequence ID" value="MDR6902181.1"/>
    <property type="molecule type" value="Genomic_DNA"/>
</dbReference>
<name>A0ABU1STA1_9HYPH</name>
<gene>
    <name evidence="1" type="ORF">J2W52_003812</name>
</gene>
<comment type="caution">
    <text evidence="1">The sequence shown here is derived from an EMBL/GenBank/DDBJ whole genome shotgun (WGS) entry which is preliminary data.</text>
</comment>
<sequence length="34" mass="3926">MLTTWDLERLAEAVRPEAVDAMLMTHIHPEQTGY</sequence>
<protein>
    <submittedName>
        <fullName evidence="1">Uncharacterized protein</fullName>
    </submittedName>
</protein>
<organism evidence="1 2">
    <name type="scientific">Rhizobium miluonense</name>
    <dbReference type="NCBI Taxonomy" id="411945"/>
    <lineage>
        <taxon>Bacteria</taxon>
        <taxon>Pseudomonadati</taxon>
        <taxon>Pseudomonadota</taxon>
        <taxon>Alphaproteobacteria</taxon>
        <taxon>Hyphomicrobiales</taxon>
        <taxon>Rhizobiaceae</taxon>
        <taxon>Rhizobium/Agrobacterium group</taxon>
        <taxon>Rhizobium</taxon>
    </lineage>
</organism>